<sequence length="57" mass="6563">MLFGKAQRFVAGSPNRPLVVFRQPVYISSGNGFQEKVLIHVFDPRQRAFIARQFQDP</sequence>
<organism evidence="1">
    <name type="scientific">Pseudomonas aeruginosa</name>
    <dbReference type="NCBI Taxonomy" id="287"/>
    <lineage>
        <taxon>Bacteria</taxon>
        <taxon>Pseudomonadati</taxon>
        <taxon>Pseudomonadota</taxon>
        <taxon>Gammaproteobacteria</taxon>
        <taxon>Pseudomonadales</taxon>
        <taxon>Pseudomonadaceae</taxon>
        <taxon>Pseudomonas</taxon>
    </lineage>
</organism>
<evidence type="ECO:0000313" key="1">
    <source>
        <dbReference type="EMBL" id="QLG05135.1"/>
    </source>
</evidence>
<dbReference type="EMBL" id="MN894888">
    <property type="protein sequence ID" value="QLG05135.1"/>
    <property type="molecule type" value="Genomic_DNA"/>
</dbReference>
<accession>A0A7S5YBW9</accession>
<keyword evidence="1" id="KW-0614">Plasmid</keyword>
<name>A0A7S5YBW9_PSEAI</name>
<reference evidence="1" key="1">
    <citation type="submission" date="2019-12" db="EMBL/GenBank/DDBJ databases">
        <title>Compelete sequence of pSE5369-VIM.</title>
        <authorList>
            <person name="Zhou D."/>
        </authorList>
    </citation>
    <scope>NUCLEOTIDE SEQUENCE</scope>
    <source>
        <strain evidence="1">SE5369</strain>
        <plasmid evidence="1">pSE5369-VIM</plasmid>
    </source>
</reference>
<protein>
    <submittedName>
        <fullName evidence="1">Uncharacterized protein</fullName>
    </submittedName>
</protein>
<dbReference type="AlphaFoldDB" id="A0A7S5YBW9"/>
<proteinExistence type="predicted"/>
<geneLocation type="plasmid" evidence="1">
    <name>pSE5369-VIM</name>
</geneLocation>